<organism evidence="2 3">
    <name type="scientific">Mucilaginibacter terrae</name>
    <dbReference type="NCBI Taxonomy" id="1955052"/>
    <lineage>
        <taxon>Bacteria</taxon>
        <taxon>Pseudomonadati</taxon>
        <taxon>Bacteroidota</taxon>
        <taxon>Sphingobacteriia</taxon>
        <taxon>Sphingobacteriales</taxon>
        <taxon>Sphingobacteriaceae</taxon>
        <taxon>Mucilaginibacter</taxon>
    </lineage>
</organism>
<protein>
    <submittedName>
        <fullName evidence="2">DNA-binding MarR family transcriptional regulator</fullName>
    </submittedName>
</protein>
<dbReference type="GO" id="GO:0003677">
    <property type="term" value="F:DNA binding"/>
    <property type="evidence" value="ECO:0007669"/>
    <property type="project" value="UniProtKB-KW"/>
</dbReference>
<name>A0ABU3GUF8_9SPHI</name>
<keyword evidence="2" id="KW-0238">DNA-binding</keyword>
<gene>
    <name evidence="2" type="ORF">QE417_002482</name>
</gene>
<dbReference type="InterPro" id="IPR036390">
    <property type="entry name" value="WH_DNA-bd_sf"/>
</dbReference>
<accession>A0ABU3GUF8</accession>
<dbReference type="InterPro" id="IPR036388">
    <property type="entry name" value="WH-like_DNA-bd_sf"/>
</dbReference>
<dbReference type="PANTHER" id="PTHR33164:SF43">
    <property type="entry name" value="HTH-TYPE TRANSCRIPTIONAL REPRESSOR YETL"/>
    <property type="match status" value="1"/>
</dbReference>
<dbReference type="SUPFAM" id="SSF46785">
    <property type="entry name" value="Winged helix' DNA-binding domain"/>
    <property type="match status" value="1"/>
</dbReference>
<proteinExistence type="predicted"/>
<dbReference type="Pfam" id="PF12802">
    <property type="entry name" value="MarR_2"/>
    <property type="match status" value="1"/>
</dbReference>
<dbReference type="InterPro" id="IPR039422">
    <property type="entry name" value="MarR/SlyA-like"/>
</dbReference>
<dbReference type="PANTHER" id="PTHR33164">
    <property type="entry name" value="TRANSCRIPTIONAL REGULATOR, MARR FAMILY"/>
    <property type="match status" value="1"/>
</dbReference>
<dbReference type="RefSeq" id="WP_311950379.1">
    <property type="nucleotide sequence ID" value="NZ_JAVLVU010000001.1"/>
</dbReference>
<keyword evidence="3" id="KW-1185">Reference proteome</keyword>
<dbReference type="Proteomes" id="UP001258315">
    <property type="component" value="Unassembled WGS sequence"/>
</dbReference>
<evidence type="ECO:0000313" key="2">
    <source>
        <dbReference type="EMBL" id="MDT3403410.1"/>
    </source>
</evidence>
<reference evidence="3" key="1">
    <citation type="submission" date="2023-07" db="EMBL/GenBank/DDBJ databases">
        <title>Functional and genomic diversity of the sorghum phyllosphere microbiome.</title>
        <authorList>
            <person name="Shade A."/>
        </authorList>
    </citation>
    <scope>NUCLEOTIDE SEQUENCE [LARGE SCALE GENOMIC DNA]</scope>
    <source>
        <strain evidence="3">SORGH_AS_0422</strain>
    </source>
</reference>
<dbReference type="Gene3D" id="1.10.10.10">
    <property type="entry name" value="Winged helix-like DNA-binding domain superfamily/Winged helix DNA-binding domain"/>
    <property type="match status" value="1"/>
</dbReference>
<feature type="domain" description="HTH marR-type" evidence="1">
    <location>
        <begin position="9"/>
        <end position="146"/>
    </location>
</feature>
<sequence length="165" mass="18910">MDLISELAELAVATRLKRLSERLAHDVNKIYKELNLNFESKWFLVLELLSRRKTLSIVDIADELKLTHPAIVQFADQMLKAKLITAHKDKTDGRKRLVSLSGNGKKLLKDLAPVLEAVRAENERWLSEADNNLLTTIAQLEKALEEQPMYNRIKTRLEPHSNQDS</sequence>
<dbReference type="SMART" id="SM00347">
    <property type="entry name" value="HTH_MARR"/>
    <property type="match status" value="1"/>
</dbReference>
<evidence type="ECO:0000313" key="3">
    <source>
        <dbReference type="Proteomes" id="UP001258315"/>
    </source>
</evidence>
<dbReference type="PROSITE" id="PS50995">
    <property type="entry name" value="HTH_MARR_2"/>
    <property type="match status" value="1"/>
</dbReference>
<comment type="caution">
    <text evidence="2">The sequence shown here is derived from an EMBL/GenBank/DDBJ whole genome shotgun (WGS) entry which is preliminary data.</text>
</comment>
<evidence type="ECO:0000259" key="1">
    <source>
        <dbReference type="PROSITE" id="PS50995"/>
    </source>
</evidence>
<dbReference type="InterPro" id="IPR000835">
    <property type="entry name" value="HTH_MarR-typ"/>
</dbReference>
<dbReference type="EMBL" id="JAVLVU010000001">
    <property type="protein sequence ID" value="MDT3403410.1"/>
    <property type="molecule type" value="Genomic_DNA"/>
</dbReference>